<evidence type="ECO:0000256" key="4">
    <source>
        <dbReference type="ARBA" id="ARBA00022989"/>
    </source>
</evidence>
<feature type="transmembrane region" description="Helical" evidence="7">
    <location>
        <begin position="195"/>
        <end position="214"/>
    </location>
</feature>
<dbReference type="InterPro" id="IPR045014">
    <property type="entry name" value="TM41A/B"/>
</dbReference>
<gene>
    <name evidence="9" type="primary">TMEM41A</name>
</gene>
<dbReference type="InterPro" id="IPR032816">
    <property type="entry name" value="VTT_dom"/>
</dbReference>
<dbReference type="EMBL" id="HAAD01001816">
    <property type="protein sequence ID" value="CDG68048.1"/>
    <property type="molecule type" value="mRNA"/>
</dbReference>
<dbReference type="PANTHER" id="PTHR43220">
    <property type="match status" value="1"/>
</dbReference>
<name>T2M701_HYDVU</name>
<evidence type="ECO:0000256" key="1">
    <source>
        <dbReference type="ARBA" id="ARBA00004141"/>
    </source>
</evidence>
<dbReference type="PANTHER" id="PTHR43220:SF21">
    <property type="entry name" value="TRANSMEMBRANE PROTEIN 41A"/>
    <property type="match status" value="1"/>
</dbReference>
<evidence type="ECO:0000313" key="9">
    <source>
        <dbReference type="EMBL" id="CDG68048.1"/>
    </source>
</evidence>
<feature type="domain" description="VTT" evidence="8">
    <location>
        <begin position="103"/>
        <end position="222"/>
    </location>
</feature>
<proteinExistence type="evidence at transcript level"/>
<sequence>IHKNSKKWQNNECIICFKKTTEKMNVLIALFGLISIFGFSSYLLFQLTRLLPASKSSYVLSFPSNLEQLKDIEHYLKHYIDENYLIVLLLFCSGYLYKQAFAIPGSVFMNLLAGALFGLWKSVLITSLLSAFGASLCYTLSMIFGKSILMHFFPLKVYAFQEKLKNNQDGIFFFLLCLRLFPMSPNWFLNMVSPVIGIPLPYFFFSVLIGLLPYNFICCQTGCMLSQVTDMSEVFTLSVMVKLLALAAVFALTGFVTKHWKIEKTLK</sequence>
<reference evidence="9" key="1">
    <citation type="journal article" date="2013" name="Genome Biol. Evol.">
        <title>Punctuated emergences of genetic and phenotypic innovations in eumetazoan, bilaterian, euteleostome, and hominidae ancestors.</title>
        <authorList>
            <person name="Wenger Y."/>
            <person name="Galliot B."/>
        </authorList>
    </citation>
    <scope>NUCLEOTIDE SEQUENCE</scope>
    <source>
        <tissue evidence="9">Whole animals</tissue>
    </source>
</reference>
<protein>
    <submittedName>
        <fullName evidence="9">Transmembrane protein 41A</fullName>
    </submittedName>
</protein>
<dbReference type="GO" id="GO:0016020">
    <property type="term" value="C:membrane"/>
    <property type="evidence" value="ECO:0007669"/>
    <property type="project" value="UniProtKB-SubCell"/>
</dbReference>
<keyword evidence="5 7" id="KW-0472">Membrane</keyword>
<feature type="transmembrane region" description="Helical" evidence="7">
    <location>
        <begin position="26"/>
        <end position="45"/>
    </location>
</feature>
<feature type="non-terminal residue" evidence="9">
    <location>
        <position position="1"/>
    </location>
</feature>
<dbReference type="AlphaFoldDB" id="T2M701"/>
<comment type="similarity">
    <text evidence="6">Belongs to the TMEM41 family.</text>
</comment>
<accession>T2M701</accession>
<dbReference type="OrthoDB" id="3364966at2759"/>
<evidence type="ECO:0000259" key="8">
    <source>
        <dbReference type="Pfam" id="PF09335"/>
    </source>
</evidence>
<evidence type="ECO:0000256" key="5">
    <source>
        <dbReference type="ARBA" id="ARBA00023136"/>
    </source>
</evidence>
<feature type="transmembrane region" description="Helical" evidence="7">
    <location>
        <begin position="170"/>
        <end position="189"/>
    </location>
</feature>
<keyword evidence="2 7" id="KW-0812">Transmembrane</keyword>
<keyword evidence="4 7" id="KW-1133">Transmembrane helix</keyword>
<organism evidence="9">
    <name type="scientific">Hydra vulgaris</name>
    <name type="common">Hydra</name>
    <name type="synonym">Hydra attenuata</name>
    <dbReference type="NCBI Taxonomy" id="6087"/>
    <lineage>
        <taxon>Eukaryota</taxon>
        <taxon>Metazoa</taxon>
        <taxon>Cnidaria</taxon>
        <taxon>Hydrozoa</taxon>
        <taxon>Hydroidolina</taxon>
        <taxon>Anthoathecata</taxon>
        <taxon>Aplanulata</taxon>
        <taxon>Hydridae</taxon>
        <taxon>Hydra</taxon>
    </lineage>
</organism>
<evidence type="ECO:0000256" key="7">
    <source>
        <dbReference type="SAM" id="Phobius"/>
    </source>
</evidence>
<comment type="subcellular location">
    <subcellularLocation>
        <location evidence="1">Membrane</location>
        <topology evidence="1">Multi-pass membrane protein</topology>
    </subcellularLocation>
</comment>
<feature type="transmembrane region" description="Helical" evidence="7">
    <location>
        <begin position="123"/>
        <end position="149"/>
    </location>
</feature>
<evidence type="ECO:0000256" key="2">
    <source>
        <dbReference type="ARBA" id="ARBA00022692"/>
    </source>
</evidence>
<dbReference type="Pfam" id="PF09335">
    <property type="entry name" value="VTT_dom"/>
    <property type="match status" value="1"/>
</dbReference>
<evidence type="ECO:0000256" key="3">
    <source>
        <dbReference type="ARBA" id="ARBA00022729"/>
    </source>
</evidence>
<feature type="transmembrane region" description="Helical" evidence="7">
    <location>
        <begin position="234"/>
        <end position="257"/>
    </location>
</feature>
<keyword evidence="3" id="KW-0732">Signal</keyword>
<evidence type="ECO:0000256" key="6">
    <source>
        <dbReference type="ARBA" id="ARBA00025797"/>
    </source>
</evidence>